<protein>
    <recommendedName>
        <fullName evidence="5">GAR domain-containing protein</fullName>
    </recommendedName>
</protein>
<dbReference type="Gene3D" id="3.30.920.20">
    <property type="entry name" value="Gas2-like domain"/>
    <property type="match status" value="1"/>
</dbReference>
<evidence type="ECO:0000256" key="3">
    <source>
        <dbReference type="ARBA" id="ARBA00023212"/>
    </source>
</evidence>
<dbReference type="Gene3D" id="1.20.1480.30">
    <property type="entry name" value="Designed four-helix bundle protein"/>
    <property type="match status" value="1"/>
</dbReference>
<evidence type="ECO:0000259" key="5">
    <source>
        <dbReference type="Pfam" id="PF02187"/>
    </source>
</evidence>
<accession>A0A8J6EBH9</accession>
<evidence type="ECO:0000256" key="1">
    <source>
        <dbReference type="ARBA" id="ARBA00004245"/>
    </source>
</evidence>
<feature type="domain" description="GAR" evidence="5">
    <location>
        <begin position="404"/>
        <end position="448"/>
    </location>
</feature>
<dbReference type="GO" id="GO:0005856">
    <property type="term" value="C:cytoskeleton"/>
    <property type="evidence" value="ECO:0007669"/>
    <property type="project" value="UniProtKB-SubCell"/>
</dbReference>
<evidence type="ECO:0000256" key="4">
    <source>
        <dbReference type="SAM" id="Coils"/>
    </source>
</evidence>
<dbReference type="InterPro" id="IPR036534">
    <property type="entry name" value="GAR_dom_sf"/>
</dbReference>
<keyword evidence="4" id="KW-0175">Coiled coil</keyword>
<dbReference type="SUPFAM" id="SSF143575">
    <property type="entry name" value="GAS2 domain-like"/>
    <property type="match status" value="1"/>
</dbReference>
<keyword evidence="2" id="KW-0963">Cytoplasm</keyword>
<keyword evidence="7" id="KW-1185">Reference proteome</keyword>
<organism evidence="6 7">
    <name type="scientific">Carpediemonas membranifera</name>
    <dbReference type="NCBI Taxonomy" id="201153"/>
    <lineage>
        <taxon>Eukaryota</taxon>
        <taxon>Metamonada</taxon>
        <taxon>Carpediemonas-like organisms</taxon>
        <taxon>Carpediemonas</taxon>
    </lineage>
</organism>
<dbReference type="EMBL" id="JAHDYR010000003">
    <property type="protein sequence ID" value="KAG9397240.1"/>
    <property type="molecule type" value="Genomic_DNA"/>
</dbReference>
<dbReference type="InterPro" id="IPR003108">
    <property type="entry name" value="GAR_dom"/>
</dbReference>
<evidence type="ECO:0000313" key="7">
    <source>
        <dbReference type="Proteomes" id="UP000717585"/>
    </source>
</evidence>
<evidence type="ECO:0000256" key="2">
    <source>
        <dbReference type="ARBA" id="ARBA00022490"/>
    </source>
</evidence>
<feature type="coiled-coil region" evidence="4">
    <location>
        <begin position="35"/>
        <end position="155"/>
    </location>
</feature>
<dbReference type="Pfam" id="PF02187">
    <property type="entry name" value="GAS2"/>
    <property type="match status" value="1"/>
</dbReference>
<comment type="subcellular location">
    <subcellularLocation>
        <location evidence="1">Cytoplasm</location>
        <location evidence="1">Cytoskeleton</location>
    </subcellularLocation>
</comment>
<comment type="caution">
    <text evidence="6">The sequence shown here is derived from an EMBL/GenBank/DDBJ whole genome shotgun (WGS) entry which is preliminary data.</text>
</comment>
<keyword evidence="3" id="KW-0206">Cytoskeleton</keyword>
<dbReference type="GO" id="GO:0008017">
    <property type="term" value="F:microtubule binding"/>
    <property type="evidence" value="ECO:0007669"/>
    <property type="project" value="InterPro"/>
</dbReference>
<reference evidence="6" key="1">
    <citation type="submission" date="2021-05" db="EMBL/GenBank/DDBJ databases">
        <title>A free-living protist that lacks canonical eukaryotic 1 DNA replication and segregation systems.</title>
        <authorList>
            <person name="Salas-Leiva D.E."/>
            <person name="Tromer E.C."/>
            <person name="Curtis B.A."/>
            <person name="Jerlstrom-Hultqvist J."/>
            <person name="Kolisko M."/>
            <person name="Yi Z."/>
            <person name="Salas-Leiva J.S."/>
            <person name="Gallot-Lavallee L."/>
            <person name="Kops G.J.P.L."/>
            <person name="Archibald J.M."/>
            <person name="Simpson A.G.B."/>
            <person name="Roger A.J."/>
        </authorList>
    </citation>
    <scope>NUCLEOTIDE SEQUENCE</scope>
    <source>
        <strain evidence="6">BICM</strain>
    </source>
</reference>
<dbReference type="Proteomes" id="UP000717585">
    <property type="component" value="Unassembled WGS sequence"/>
</dbReference>
<evidence type="ECO:0000313" key="6">
    <source>
        <dbReference type="EMBL" id="KAG9397240.1"/>
    </source>
</evidence>
<gene>
    <name evidence="6" type="ORF">J8273_1155</name>
</gene>
<sequence length="454" mass="51115">MEEQDFVEDIVTHQIDDEMSNPPEMDMEYTAEQQIEELLVKLEASEMENSQLRSEMETLTEDRRHLSTVVDEMQNAMIEMETLYTNSQDLEDLKEALQSREDHIKELEGTLDDCYQKIGDLESQLAEINKDGDRVQELAAEYEAVQRNLMSIAVETERQSTDAALARITKEVVAEATSAAEERMAADEDLQRDIREEHTIVHTSVDALFDESGTRALTREQVMAARADLQRYSALIRAATKQIGHEQSRLAELDKAHVAVQEGMQTVYAESVERLRGDFEKRLDDARHHYLGKLNEAEAAAELAQLRAKEATSQTRTVVDGVAEAKAQMKMIEDVSMVIRTENNCIMQGLGTVAGPVPASMFGKLRGPASVGRGSGKKMPTPPGEVERALRVMTRRLEENGFTVQVKHLHDDRWRVGKKTVILKLMNGVLKVSVGGGWVSLVDHMRHHTKDYLQ</sequence>
<dbReference type="AlphaFoldDB" id="A0A8J6EBH9"/>
<name>A0A8J6EBH9_9EUKA</name>
<proteinExistence type="predicted"/>